<evidence type="ECO:0000256" key="3">
    <source>
        <dbReference type="ARBA" id="ARBA00022701"/>
    </source>
</evidence>
<dbReference type="GO" id="GO:0007017">
    <property type="term" value="P:microtubule-based process"/>
    <property type="evidence" value="ECO:0007669"/>
    <property type="project" value="InterPro"/>
</dbReference>
<evidence type="ECO:0000256" key="1">
    <source>
        <dbReference type="ARBA" id="ARBA00009636"/>
    </source>
</evidence>
<reference evidence="10 11" key="1">
    <citation type="journal article" date="2013" name="Curr. Biol.">
        <title>The Genome of the Foraminiferan Reticulomyxa filosa.</title>
        <authorList>
            <person name="Glockner G."/>
            <person name="Hulsmann N."/>
            <person name="Schleicher M."/>
            <person name="Noegel A.A."/>
            <person name="Eichinger L."/>
            <person name="Gallinger C."/>
            <person name="Pawlowski J."/>
            <person name="Sierra R."/>
            <person name="Euteneuer U."/>
            <person name="Pillet L."/>
            <person name="Moustafa A."/>
            <person name="Platzer M."/>
            <person name="Groth M."/>
            <person name="Szafranski K."/>
            <person name="Schliwa M."/>
        </authorList>
    </citation>
    <scope>NUCLEOTIDE SEQUENCE [LARGE SCALE GENOMIC DNA]</scope>
</reference>
<comment type="caution">
    <text evidence="10">The sequence shown here is derived from an EMBL/GenBank/DDBJ whole genome shotgun (WGS) entry which is preliminary data.</text>
</comment>
<evidence type="ECO:0000256" key="7">
    <source>
        <dbReference type="ARBA" id="ARBA00049117"/>
    </source>
</evidence>
<accession>X6NVF8</accession>
<comment type="similarity">
    <text evidence="1">Belongs to the tubulin family.</text>
</comment>
<dbReference type="Pfam" id="PF00091">
    <property type="entry name" value="Tubulin"/>
    <property type="match status" value="1"/>
</dbReference>
<organism evidence="10 11">
    <name type="scientific">Reticulomyxa filosa</name>
    <dbReference type="NCBI Taxonomy" id="46433"/>
    <lineage>
        <taxon>Eukaryota</taxon>
        <taxon>Sar</taxon>
        <taxon>Rhizaria</taxon>
        <taxon>Retaria</taxon>
        <taxon>Foraminifera</taxon>
        <taxon>Monothalamids</taxon>
        <taxon>Reticulomyxidae</taxon>
        <taxon>Reticulomyxa</taxon>
    </lineage>
</organism>
<dbReference type="InterPro" id="IPR002452">
    <property type="entry name" value="Alpha_tubulin"/>
</dbReference>
<keyword evidence="5" id="KW-0378">Hydrolase</keyword>
<evidence type="ECO:0000259" key="8">
    <source>
        <dbReference type="SMART" id="SM00864"/>
    </source>
</evidence>
<keyword evidence="6" id="KW-0342">GTP-binding</keyword>
<feature type="domain" description="Tubulin/FtsZ GTPase" evidence="8">
    <location>
        <begin position="194"/>
        <end position="372"/>
    </location>
</feature>
<dbReference type="SUPFAM" id="SSF52490">
    <property type="entry name" value="Tubulin nucleotide-binding domain-like"/>
    <property type="match status" value="1"/>
</dbReference>
<dbReference type="SMART" id="SM00865">
    <property type="entry name" value="Tubulin_C"/>
    <property type="match status" value="1"/>
</dbReference>
<sequence>MIIFFKKKFKKNTTKKRSFFLYCIKSKSLKRQILFLGYLIGKLIQNIKGYLKWIVTTLNKSYRYLFRWKYNCISNIFNFIVKKFCIIHFRNSYKLTLYVIDISNILFLVSKINSSKLFQYSSKKYFKLIIFCFFLQFQFTEKGQKHFEIMHEIITVEVGQAGIQVGNSVWEQYCAEHNISTTGKQQRVIKDSSFKVFFEEKKPNVIDEMKSGLFDSNFLLSGNEDATTFARAYYTSGKQILDKVNDQLRKLADNCDNIMGFMMTNSIAGGTGSGLGALILERLAVDYRKKIKVDCVIYPSHTLSTSVIEPYNAMLAMRWLLGYTEVILAFDNESIYNICQSNLHIAKPDISNVNRLITKVISSMTASMRFSGELNTNLNELQTNLVPFPRLHFMTTSMSPIVSKTDVITTPSDVQTITNECFKHTNWFIYYDSFDPVEDKYMSIVLNYRGNVTSKEANIAIQSQKTNNQVFLVEWCPTGFKIGLNDIPAAVLEQDDIGACSKNAVMIANNTGISRTFNKLITQKYDLMYSQRAFLHWYVGEGIDSDLFFEAREEMEFLERDYLDILSESLDEVDDYVNDDNY</sequence>
<dbReference type="GO" id="GO:0005525">
    <property type="term" value="F:GTP binding"/>
    <property type="evidence" value="ECO:0007669"/>
    <property type="project" value="UniProtKB-KW"/>
</dbReference>
<dbReference type="GO" id="GO:0005874">
    <property type="term" value="C:microtubule"/>
    <property type="evidence" value="ECO:0007669"/>
    <property type="project" value="UniProtKB-KW"/>
</dbReference>
<dbReference type="GO" id="GO:0005200">
    <property type="term" value="F:structural constituent of cytoskeleton"/>
    <property type="evidence" value="ECO:0007669"/>
    <property type="project" value="InterPro"/>
</dbReference>
<evidence type="ECO:0000256" key="6">
    <source>
        <dbReference type="ARBA" id="ARBA00023134"/>
    </source>
</evidence>
<keyword evidence="4" id="KW-0547">Nucleotide-binding</keyword>
<name>X6NVF8_RETFI</name>
<keyword evidence="3" id="KW-0493">Microtubule</keyword>
<evidence type="ECO:0008006" key="12">
    <source>
        <dbReference type="Google" id="ProtNLM"/>
    </source>
</evidence>
<dbReference type="Pfam" id="PF03953">
    <property type="entry name" value="Tubulin_C"/>
    <property type="match status" value="1"/>
</dbReference>
<evidence type="ECO:0000256" key="4">
    <source>
        <dbReference type="ARBA" id="ARBA00022741"/>
    </source>
</evidence>
<dbReference type="InterPro" id="IPR036525">
    <property type="entry name" value="Tubulin/FtsZ_GTPase_sf"/>
</dbReference>
<dbReference type="PRINTS" id="PR01162">
    <property type="entry name" value="ALPHATUBULIN"/>
</dbReference>
<dbReference type="PANTHER" id="PTHR11588">
    <property type="entry name" value="TUBULIN"/>
    <property type="match status" value="1"/>
</dbReference>
<keyword evidence="2" id="KW-0963">Cytoplasm</keyword>
<dbReference type="SUPFAM" id="SSF55307">
    <property type="entry name" value="Tubulin C-terminal domain-like"/>
    <property type="match status" value="1"/>
</dbReference>
<dbReference type="Gene3D" id="3.30.1330.20">
    <property type="entry name" value="Tubulin/FtsZ, C-terminal domain"/>
    <property type="match status" value="1"/>
</dbReference>
<protein>
    <recommendedName>
        <fullName evidence="12">Tubulin alpha chain</fullName>
    </recommendedName>
</protein>
<evidence type="ECO:0000313" key="10">
    <source>
        <dbReference type="EMBL" id="ETO29267.1"/>
    </source>
</evidence>
<evidence type="ECO:0000313" key="11">
    <source>
        <dbReference type="Proteomes" id="UP000023152"/>
    </source>
</evidence>
<dbReference type="AlphaFoldDB" id="X6NVF8"/>
<dbReference type="PROSITE" id="PS00227">
    <property type="entry name" value="TUBULIN"/>
    <property type="match status" value="1"/>
</dbReference>
<dbReference type="SMART" id="SM00864">
    <property type="entry name" value="Tubulin"/>
    <property type="match status" value="1"/>
</dbReference>
<proteinExistence type="inferred from homology"/>
<dbReference type="PRINTS" id="PR01161">
    <property type="entry name" value="TUBULIN"/>
</dbReference>
<dbReference type="Gene3D" id="3.40.50.1440">
    <property type="entry name" value="Tubulin/FtsZ, GTPase domain"/>
    <property type="match status" value="1"/>
</dbReference>
<dbReference type="Gene3D" id="1.10.287.600">
    <property type="entry name" value="Helix hairpin bin"/>
    <property type="match status" value="1"/>
</dbReference>
<dbReference type="Proteomes" id="UP000023152">
    <property type="component" value="Unassembled WGS sequence"/>
</dbReference>
<comment type="catalytic activity">
    <reaction evidence="7">
        <text>GTP + H2O = GDP + phosphate + H(+)</text>
        <dbReference type="Rhea" id="RHEA:19669"/>
        <dbReference type="ChEBI" id="CHEBI:15377"/>
        <dbReference type="ChEBI" id="CHEBI:15378"/>
        <dbReference type="ChEBI" id="CHEBI:37565"/>
        <dbReference type="ChEBI" id="CHEBI:43474"/>
        <dbReference type="ChEBI" id="CHEBI:58189"/>
    </reaction>
    <physiologicalReaction direction="left-to-right" evidence="7">
        <dbReference type="Rhea" id="RHEA:19670"/>
    </physiologicalReaction>
</comment>
<dbReference type="InterPro" id="IPR037103">
    <property type="entry name" value="Tubulin/FtsZ-like_C"/>
</dbReference>
<dbReference type="InterPro" id="IPR023123">
    <property type="entry name" value="Tubulin_C"/>
</dbReference>
<evidence type="ECO:0000256" key="2">
    <source>
        <dbReference type="ARBA" id="ARBA00022490"/>
    </source>
</evidence>
<dbReference type="InterPro" id="IPR000217">
    <property type="entry name" value="Tubulin"/>
</dbReference>
<dbReference type="InterPro" id="IPR008280">
    <property type="entry name" value="Tub_FtsZ_C"/>
</dbReference>
<feature type="domain" description="Tubulin/FtsZ 2-layer sandwich" evidence="9">
    <location>
        <begin position="374"/>
        <end position="522"/>
    </location>
</feature>
<dbReference type="GO" id="GO:0016787">
    <property type="term" value="F:hydrolase activity"/>
    <property type="evidence" value="ECO:0007669"/>
    <property type="project" value="UniProtKB-KW"/>
</dbReference>
<gene>
    <name evidence="10" type="ORF">RFI_07856</name>
</gene>
<dbReference type="InterPro" id="IPR003008">
    <property type="entry name" value="Tubulin_FtsZ_GTPase"/>
</dbReference>
<dbReference type="InterPro" id="IPR017975">
    <property type="entry name" value="Tubulin_CS"/>
</dbReference>
<dbReference type="EMBL" id="ASPP01006144">
    <property type="protein sequence ID" value="ETO29267.1"/>
    <property type="molecule type" value="Genomic_DNA"/>
</dbReference>
<evidence type="ECO:0000259" key="9">
    <source>
        <dbReference type="SMART" id="SM00865"/>
    </source>
</evidence>
<dbReference type="CDD" id="cd02186">
    <property type="entry name" value="alpha_tubulin"/>
    <property type="match status" value="1"/>
</dbReference>
<dbReference type="InterPro" id="IPR018316">
    <property type="entry name" value="Tubulin/FtsZ_2-layer-sand-dom"/>
</dbReference>
<keyword evidence="11" id="KW-1185">Reference proteome</keyword>
<evidence type="ECO:0000256" key="5">
    <source>
        <dbReference type="ARBA" id="ARBA00022801"/>
    </source>
</evidence>